<evidence type="ECO:0000256" key="1">
    <source>
        <dbReference type="SAM" id="SignalP"/>
    </source>
</evidence>
<keyword evidence="1" id="KW-0732">Signal</keyword>
<dbReference type="STRING" id="1267423.SAMN05216290_3094"/>
<organism evidence="2 3">
    <name type="scientific">Roseivirga pacifica</name>
    <dbReference type="NCBI Taxonomy" id="1267423"/>
    <lineage>
        <taxon>Bacteria</taxon>
        <taxon>Pseudomonadati</taxon>
        <taxon>Bacteroidota</taxon>
        <taxon>Cytophagia</taxon>
        <taxon>Cytophagales</taxon>
        <taxon>Roseivirgaceae</taxon>
        <taxon>Roseivirga</taxon>
    </lineage>
</organism>
<evidence type="ECO:0008006" key="4">
    <source>
        <dbReference type="Google" id="ProtNLM"/>
    </source>
</evidence>
<accession>A0A1I0R5D9</accession>
<gene>
    <name evidence="2" type="ORF">SAMN05216290_3094</name>
</gene>
<evidence type="ECO:0000313" key="3">
    <source>
        <dbReference type="Proteomes" id="UP000199437"/>
    </source>
</evidence>
<name>A0A1I0R5D9_9BACT</name>
<dbReference type="AlphaFoldDB" id="A0A1I0R5D9"/>
<feature type="signal peptide" evidence="1">
    <location>
        <begin position="1"/>
        <end position="21"/>
    </location>
</feature>
<sequence length="79" mass="8857">MKKKFFLSLTLLFFISVSAFATRWSVHGTHSYGDCTITYEICETAFLSTDGCTENDVRAIYDPSNSDCQTIIENGALFL</sequence>
<keyword evidence="3" id="KW-1185">Reference proteome</keyword>
<evidence type="ECO:0000313" key="2">
    <source>
        <dbReference type="EMBL" id="SEW35726.1"/>
    </source>
</evidence>
<reference evidence="3" key="1">
    <citation type="submission" date="2016-10" db="EMBL/GenBank/DDBJ databases">
        <authorList>
            <person name="Varghese N."/>
            <person name="Submissions S."/>
        </authorList>
    </citation>
    <scope>NUCLEOTIDE SEQUENCE [LARGE SCALE GENOMIC DNA]</scope>
    <source>
        <strain evidence="3">CGMCC 1.12402</strain>
    </source>
</reference>
<dbReference type="EMBL" id="FOIR01000003">
    <property type="protein sequence ID" value="SEW35726.1"/>
    <property type="molecule type" value="Genomic_DNA"/>
</dbReference>
<proteinExistence type="predicted"/>
<feature type="chain" id="PRO_5011692507" description="Chitin-binding type-2 domain-containing protein" evidence="1">
    <location>
        <begin position="22"/>
        <end position="79"/>
    </location>
</feature>
<protein>
    <recommendedName>
        <fullName evidence="4">Chitin-binding type-2 domain-containing protein</fullName>
    </recommendedName>
</protein>
<dbReference type="Proteomes" id="UP000199437">
    <property type="component" value="Unassembled WGS sequence"/>
</dbReference>